<keyword evidence="5 6" id="KW-0472">Membrane</keyword>
<dbReference type="PROSITE" id="PS50850">
    <property type="entry name" value="MFS"/>
    <property type="match status" value="1"/>
</dbReference>
<protein>
    <submittedName>
        <fullName evidence="8">Membrane transporter</fullName>
    </submittedName>
</protein>
<feature type="transmembrane region" description="Helical" evidence="6">
    <location>
        <begin position="246"/>
        <end position="266"/>
    </location>
</feature>
<dbReference type="InterPro" id="IPR011701">
    <property type="entry name" value="MFS"/>
</dbReference>
<feature type="domain" description="Major facilitator superfamily (MFS) profile" evidence="7">
    <location>
        <begin position="78"/>
        <end position="493"/>
    </location>
</feature>
<dbReference type="Gene3D" id="1.20.1250.20">
    <property type="entry name" value="MFS general substrate transporter like domains"/>
    <property type="match status" value="2"/>
</dbReference>
<feature type="transmembrane region" description="Helical" evidence="6">
    <location>
        <begin position="408"/>
        <end position="427"/>
    </location>
</feature>
<feature type="transmembrane region" description="Helical" evidence="6">
    <location>
        <begin position="378"/>
        <end position="396"/>
    </location>
</feature>
<keyword evidence="2" id="KW-0813">Transport</keyword>
<feature type="transmembrane region" description="Helical" evidence="6">
    <location>
        <begin position="150"/>
        <end position="169"/>
    </location>
</feature>
<feature type="transmembrane region" description="Helical" evidence="6">
    <location>
        <begin position="175"/>
        <end position="197"/>
    </location>
</feature>
<dbReference type="Proteomes" id="UP001492380">
    <property type="component" value="Unassembled WGS sequence"/>
</dbReference>
<dbReference type="PANTHER" id="PTHR43791">
    <property type="entry name" value="PERMEASE-RELATED"/>
    <property type="match status" value="1"/>
</dbReference>
<feature type="transmembrane region" description="Helical" evidence="6">
    <location>
        <begin position="350"/>
        <end position="371"/>
    </location>
</feature>
<comment type="subcellular location">
    <subcellularLocation>
        <location evidence="1">Membrane</location>
        <topology evidence="1">Multi-pass membrane protein</topology>
    </subcellularLocation>
</comment>
<sequence>MEQHRPATAGGDEKNLSHGVVEESVGGSVAGEKVAGRILDHSHNADAAMKALAEYEGEVLELTEETNKRLLRKIDWHIMPILCLVYMVNFLDKTTISYASIMGLKEPHAQGGIDITSNQYSWLGSMFYFGYLVWEWPTSRLLQYLPLGKYSAFNVVMWGVSLTCFAAANNFAGAMVVRFFLGFFESAVTPGFVLFTSQWYTKSEQGMRTGIWFSFNGVAQIVGGLVAYGIARGTDIHGSSIEPWKILFLATGLFTVSLGIAFFFIMPDNQLNCRWLSEQDRRLAVERIRVNQQGIGNKTWKMYQVKEAFLDPLTWAFFLYSLITSITNGGITNFFSLLITSFGYTSEQSLLYGTPAGAVEIIALVGCGYFGDKLGSRLLVSTSGLIAAIIGVALIIALPESMNVGRLIGYYLTGAAATSFVALLSLVGTNVAGYTKKTTVGALYLIGYCVGNIIGPQTFRGNDYTTAEIIILVCESVAVLIVVFIFFYCKWQNKKKAAIRAAPGYVKLENQEWLDLTDRENPEFVYVL</sequence>
<dbReference type="Pfam" id="PF07690">
    <property type="entry name" value="MFS_1"/>
    <property type="match status" value="1"/>
</dbReference>
<evidence type="ECO:0000313" key="9">
    <source>
        <dbReference type="Proteomes" id="UP001492380"/>
    </source>
</evidence>
<feature type="transmembrane region" description="Helical" evidence="6">
    <location>
        <begin position="317"/>
        <end position="344"/>
    </location>
</feature>
<keyword evidence="9" id="KW-1185">Reference proteome</keyword>
<comment type="caution">
    <text evidence="8">The sequence shown here is derived from an EMBL/GenBank/DDBJ whole genome shotgun (WGS) entry which is preliminary data.</text>
</comment>
<dbReference type="InterPro" id="IPR020846">
    <property type="entry name" value="MFS_dom"/>
</dbReference>
<evidence type="ECO:0000256" key="6">
    <source>
        <dbReference type="SAM" id="Phobius"/>
    </source>
</evidence>
<name>A0ABR1YDS1_9PEZI</name>
<evidence type="ECO:0000313" key="8">
    <source>
        <dbReference type="EMBL" id="KAK8227117.1"/>
    </source>
</evidence>
<keyword evidence="4 6" id="KW-1133">Transmembrane helix</keyword>
<evidence type="ECO:0000256" key="5">
    <source>
        <dbReference type="ARBA" id="ARBA00023136"/>
    </source>
</evidence>
<dbReference type="EMBL" id="JBBWRZ010000010">
    <property type="protein sequence ID" value="KAK8227117.1"/>
    <property type="molecule type" value="Genomic_DNA"/>
</dbReference>
<evidence type="ECO:0000256" key="4">
    <source>
        <dbReference type="ARBA" id="ARBA00022989"/>
    </source>
</evidence>
<evidence type="ECO:0000256" key="3">
    <source>
        <dbReference type="ARBA" id="ARBA00022692"/>
    </source>
</evidence>
<dbReference type="SUPFAM" id="SSF103473">
    <property type="entry name" value="MFS general substrate transporter"/>
    <property type="match status" value="1"/>
</dbReference>
<organism evidence="8 9">
    <name type="scientific">Phyllosticta capitalensis</name>
    <dbReference type="NCBI Taxonomy" id="121624"/>
    <lineage>
        <taxon>Eukaryota</taxon>
        <taxon>Fungi</taxon>
        <taxon>Dikarya</taxon>
        <taxon>Ascomycota</taxon>
        <taxon>Pezizomycotina</taxon>
        <taxon>Dothideomycetes</taxon>
        <taxon>Dothideomycetes incertae sedis</taxon>
        <taxon>Botryosphaeriales</taxon>
        <taxon>Phyllostictaceae</taxon>
        <taxon>Phyllosticta</taxon>
    </lineage>
</organism>
<gene>
    <name evidence="8" type="ORF">HDK90DRAFT_513684</name>
</gene>
<evidence type="ECO:0000256" key="2">
    <source>
        <dbReference type="ARBA" id="ARBA00022448"/>
    </source>
</evidence>
<feature type="transmembrane region" description="Helical" evidence="6">
    <location>
        <begin position="439"/>
        <end position="457"/>
    </location>
</feature>
<keyword evidence="3 6" id="KW-0812">Transmembrane</keyword>
<feature type="transmembrane region" description="Helical" evidence="6">
    <location>
        <begin position="209"/>
        <end position="231"/>
    </location>
</feature>
<dbReference type="PANTHER" id="PTHR43791:SF1">
    <property type="entry name" value="ALLANTOATE PERMEASE"/>
    <property type="match status" value="1"/>
</dbReference>
<evidence type="ECO:0000256" key="1">
    <source>
        <dbReference type="ARBA" id="ARBA00004141"/>
    </source>
</evidence>
<proteinExistence type="predicted"/>
<accession>A0ABR1YDS1</accession>
<reference evidence="8 9" key="1">
    <citation type="submission" date="2024-04" db="EMBL/GenBank/DDBJ databases">
        <title>Phyllosticta paracitricarpa is synonymous to the EU quarantine fungus P. citricarpa based on phylogenomic analyses.</title>
        <authorList>
            <consortium name="Lawrence Berkeley National Laboratory"/>
            <person name="Van Ingen-Buijs V.A."/>
            <person name="Van Westerhoven A.C."/>
            <person name="Haridas S."/>
            <person name="Skiadas P."/>
            <person name="Martin F."/>
            <person name="Groenewald J.Z."/>
            <person name="Crous P.W."/>
            <person name="Seidl M.F."/>
        </authorList>
    </citation>
    <scope>NUCLEOTIDE SEQUENCE [LARGE SCALE GENOMIC DNA]</scope>
    <source>
        <strain evidence="8 9">CBS 123374</strain>
    </source>
</reference>
<evidence type="ECO:0000259" key="7">
    <source>
        <dbReference type="PROSITE" id="PS50850"/>
    </source>
</evidence>
<feature type="transmembrane region" description="Helical" evidence="6">
    <location>
        <begin position="469"/>
        <end position="489"/>
    </location>
</feature>
<dbReference type="InterPro" id="IPR036259">
    <property type="entry name" value="MFS_trans_sf"/>
</dbReference>